<evidence type="ECO:0000313" key="1">
    <source>
        <dbReference type="EMBL" id="KAF5471735.1"/>
    </source>
</evidence>
<evidence type="ECO:0008006" key="3">
    <source>
        <dbReference type="Google" id="ProtNLM"/>
    </source>
</evidence>
<sequence length="412" mass="46826">MDMNKKLGIKYTAGEVKEALFQMNPLGSLGPNGFPIDFYQVHWEIVGDKVTQAVLEVLNSEGDISYINNTYIVLIPKVKCPKFVLDFQPISLCNVLYKVVSKVLANRLKKILPQIISPTQSAFVSGRLILDNVIVAFEAMHSMSIRNRREQEVLSNLLNHAESVKSIHGFPIGRGQIIINHLFFADDRLLFYRANVEELATISTLLSLYEGASEQELNKDKTAIYFSAKTRQEAREFILRIAGTRATSCYERYLGLPALVGRLKHSAFKSLLDKVRSKEKESKVHWVSWSHMGKAKEAGGMGFREFESFNLALLAKQDWRANLGARLSFIWRSFLAARNLIVKGSMWRIGSGQETRIWKDRWLPRPSTFMVQCQGQDIDEEAKVAELIQEDTKQWDREKILSMLGPVNAAII</sequence>
<dbReference type="CDD" id="cd01650">
    <property type="entry name" value="RT_nLTR_like"/>
    <property type="match status" value="1"/>
</dbReference>
<dbReference type="InterPro" id="IPR052343">
    <property type="entry name" value="Retrotransposon-Effector_Assoc"/>
</dbReference>
<dbReference type="EMBL" id="LIHL02000004">
    <property type="protein sequence ID" value="KAF5471735.1"/>
    <property type="molecule type" value="Genomic_DNA"/>
</dbReference>
<dbReference type="AlphaFoldDB" id="A0A833XWM6"/>
<gene>
    <name evidence="1" type="ORF">F2P56_008508</name>
</gene>
<organism evidence="1 2">
    <name type="scientific">Juglans regia</name>
    <name type="common">English walnut</name>
    <dbReference type="NCBI Taxonomy" id="51240"/>
    <lineage>
        <taxon>Eukaryota</taxon>
        <taxon>Viridiplantae</taxon>
        <taxon>Streptophyta</taxon>
        <taxon>Embryophyta</taxon>
        <taxon>Tracheophyta</taxon>
        <taxon>Spermatophyta</taxon>
        <taxon>Magnoliopsida</taxon>
        <taxon>eudicotyledons</taxon>
        <taxon>Gunneridae</taxon>
        <taxon>Pentapetalae</taxon>
        <taxon>rosids</taxon>
        <taxon>fabids</taxon>
        <taxon>Fagales</taxon>
        <taxon>Juglandaceae</taxon>
        <taxon>Juglans</taxon>
    </lineage>
</organism>
<dbReference type="PANTHER" id="PTHR46890:SF48">
    <property type="entry name" value="RNA-DIRECTED DNA POLYMERASE"/>
    <property type="match status" value="1"/>
</dbReference>
<evidence type="ECO:0000313" key="2">
    <source>
        <dbReference type="Proteomes" id="UP000619265"/>
    </source>
</evidence>
<dbReference type="Gramene" id="Jr04_03640_p1">
    <property type="protein sequence ID" value="cds.Jr04_03640_p1"/>
    <property type="gene ID" value="Jr04_03640"/>
</dbReference>
<dbReference type="PANTHER" id="PTHR46890">
    <property type="entry name" value="NON-LTR RETROLELEMENT REVERSE TRANSCRIPTASE-LIKE PROTEIN-RELATED"/>
    <property type="match status" value="1"/>
</dbReference>
<proteinExistence type="predicted"/>
<reference evidence="1" key="2">
    <citation type="submission" date="2020-03" db="EMBL/GenBank/DDBJ databases">
        <title>Walnut 2.0.</title>
        <authorList>
            <person name="Marrano A."/>
            <person name="Britton M."/>
            <person name="Zimin A.V."/>
            <person name="Zaini P.A."/>
            <person name="Workman R."/>
            <person name="Puiu D."/>
            <person name="Bianco L."/>
            <person name="Allen B.J."/>
            <person name="Troggio M."/>
            <person name="Leslie C.A."/>
            <person name="Timp W."/>
            <person name="Dendekar A."/>
            <person name="Salzberg S.L."/>
            <person name="Neale D.B."/>
        </authorList>
    </citation>
    <scope>NUCLEOTIDE SEQUENCE</scope>
    <source>
        <tissue evidence="1">Leaves</tissue>
    </source>
</reference>
<name>A0A833XWM6_JUGRE</name>
<protein>
    <recommendedName>
        <fullName evidence="3">Reverse transcriptase domain-containing protein</fullName>
    </recommendedName>
</protein>
<dbReference type="Proteomes" id="UP000619265">
    <property type="component" value="Unassembled WGS sequence"/>
</dbReference>
<comment type="caution">
    <text evidence="1">The sequence shown here is derived from an EMBL/GenBank/DDBJ whole genome shotgun (WGS) entry which is preliminary data.</text>
</comment>
<reference evidence="1" key="1">
    <citation type="submission" date="2015-10" db="EMBL/GenBank/DDBJ databases">
        <authorList>
            <person name="Martinez-Garcia P.J."/>
            <person name="Crepeau M.W."/>
            <person name="Puiu D."/>
            <person name="Gonzalez-Ibeas D."/>
            <person name="Whalen J."/>
            <person name="Stevens K."/>
            <person name="Paul R."/>
            <person name="Butterfield T."/>
            <person name="Britton M."/>
            <person name="Reagan R."/>
            <person name="Chakraborty S."/>
            <person name="Walawage S.L."/>
            <person name="Vasquez-Gross H.A."/>
            <person name="Cardeno C."/>
            <person name="Famula R."/>
            <person name="Pratt K."/>
            <person name="Kuruganti S."/>
            <person name="Aradhya M.K."/>
            <person name="Leslie C.A."/>
            <person name="Dandekar A.M."/>
            <person name="Salzberg S.L."/>
            <person name="Wegrzyn J.L."/>
            <person name="Langley C.H."/>
            <person name="Neale D.B."/>
        </authorList>
    </citation>
    <scope>NUCLEOTIDE SEQUENCE</scope>
    <source>
        <tissue evidence="1">Leaves</tissue>
    </source>
</reference>
<accession>A0A833XWM6</accession>